<dbReference type="Proteomes" id="UP000187526">
    <property type="component" value="Unassembled WGS sequence"/>
</dbReference>
<evidence type="ECO:0000313" key="1">
    <source>
        <dbReference type="EMBL" id="OMG52054.1"/>
    </source>
</evidence>
<sequence>MRSLSEVSALTAQGEAVCAALRRQVEKLGLSIGDEPLWAGLGFVETVDPFSQETSLVGTWRGGQRYGTVTFFPDGRIFAEYQVLLPHPAKPECYVEAVQVWGPPEQLRGDAVIAEYAR</sequence>
<dbReference type="RefSeq" id="WP_076096882.1">
    <property type="nucleotide sequence ID" value="NZ_MTHD01000006.1"/>
</dbReference>
<keyword evidence="2" id="KW-1185">Reference proteome</keyword>
<gene>
    <name evidence="1" type="ORF">BJN45_15465</name>
</gene>
<name>A0A1R1I0F5_9RHOO</name>
<comment type="caution">
    <text evidence="1">The sequence shown here is derived from an EMBL/GenBank/DDBJ whole genome shotgun (WGS) entry which is preliminary data.</text>
</comment>
<dbReference type="STRING" id="418702.BJN45_15465"/>
<protein>
    <submittedName>
        <fullName evidence="1">Uncharacterized protein</fullName>
    </submittedName>
</protein>
<dbReference type="AlphaFoldDB" id="A0A1R1I0F5"/>
<proteinExistence type="predicted"/>
<dbReference type="OrthoDB" id="9181593at2"/>
<accession>A0A1R1I0F5</accession>
<evidence type="ECO:0000313" key="2">
    <source>
        <dbReference type="Proteomes" id="UP000187526"/>
    </source>
</evidence>
<organism evidence="1 2">
    <name type="scientific">Azonexus hydrophilus</name>
    <dbReference type="NCBI Taxonomy" id="418702"/>
    <lineage>
        <taxon>Bacteria</taxon>
        <taxon>Pseudomonadati</taxon>
        <taxon>Pseudomonadota</taxon>
        <taxon>Betaproteobacteria</taxon>
        <taxon>Rhodocyclales</taxon>
        <taxon>Azonexaceae</taxon>
        <taxon>Azonexus</taxon>
    </lineage>
</organism>
<dbReference type="EMBL" id="MTHD01000006">
    <property type="protein sequence ID" value="OMG52054.1"/>
    <property type="molecule type" value="Genomic_DNA"/>
</dbReference>
<reference evidence="1 2" key="1">
    <citation type="submission" date="2016-10" db="EMBL/GenBank/DDBJ databases">
        <title>Alkaliphiles isolated from bioreactors.</title>
        <authorList>
            <person name="Salah Z."/>
            <person name="Rout S.P."/>
            <person name="Humphreys P.N."/>
        </authorList>
    </citation>
    <scope>NUCLEOTIDE SEQUENCE [LARGE SCALE GENOMIC DNA]</scope>
    <source>
        <strain evidence="1 2">ZS02</strain>
    </source>
</reference>